<feature type="compositionally biased region" description="Basic and acidic residues" evidence="1">
    <location>
        <begin position="109"/>
        <end position="119"/>
    </location>
</feature>
<feature type="compositionally biased region" description="Low complexity" evidence="1">
    <location>
        <begin position="121"/>
        <end position="148"/>
    </location>
</feature>
<feature type="region of interest" description="Disordered" evidence="1">
    <location>
        <begin position="230"/>
        <end position="254"/>
    </location>
</feature>
<keyword evidence="3" id="KW-1185">Reference proteome</keyword>
<protein>
    <submittedName>
        <fullName evidence="2">Uncharacterized protein</fullName>
    </submittedName>
</protein>
<comment type="caution">
    <text evidence="2">The sequence shown here is derived from an EMBL/GenBank/DDBJ whole genome shotgun (WGS) entry which is preliminary data.</text>
</comment>
<reference evidence="2" key="1">
    <citation type="submission" date="2023-03" db="EMBL/GenBank/DDBJ databases">
        <title>Massive genome expansion in bonnet fungi (Mycena s.s.) driven by repeated elements and novel gene families across ecological guilds.</title>
        <authorList>
            <consortium name="Lawrence Berkeley National Laboratory"/>
            <person name="Harder C.B."/>
            <person name="Miyauchi S."/>
            <person name="Viragh M."/>
            <person name="Kuo A."/>
            <person name="Thoen E."/>
            <person name="Andreopoulos B."/>
            <person name="Lu D."/>
            <person name="Skrede I."/>
            <person name="Drula E."/>
            <person name="Henrissat B."/>
            <person name="Morin E."/>
            <person name="Kohler A."/>
            <person name="Barry K."/>
            <person name="LaButti K."/>
            <person name="Morin E."/>
            <person name="Salamov A."/>
            <person name="Lipzen A."/>
            <person name="Mereny Z."/>
            <person name="Hegedus B."/>
            <person name="Baldrian P."/>
            <person name="Stursova M."/>
            <person name="Weitz H."/>
            <person name="Taylor A."/>
            <person name="Grigoriev I.V."/>
            <person name="Nagy L.G."/>
            <person name="Martin F."/>
            <person name="Kauserud H."/>
        </authorList>
    </citation>
    <scope>NUCLEOTIDE SEQUENCE</scope>
    <source>
        <strain evidence="2">9144</strain>
    </source>
</reference>
<feature type="region of interest" description="Disordered" evidence="1">
    <location>
        <begin position="109"/>
        <end position="154"/>
    </location>
</feature>
<gene>
    <name evidence="2" type="ORF">GGX14DRAFT_408055</name>
</gene>
<dbReference type="Proteomes" id="UP001219525">
    <property type="component" value="Unassembled WGS sequence"/>
</dbReference>
<sequence length="637" mass="71326">MNPFVTSNGNRCPYCDNQLAVKVSKGGDLPNSRYIRCTNPHEGDRIYFHRFPLLPTPTNTVPPSSTPSISARGRCLAPACNSGRLDPGCPRSMCRRHCNQAGPCTLWPHEREQRKKDTNEAPAPAAPLTAPTLLPTPSLPTSSATAPAPRRRRQRLDDYTAVDYPSLEDWVANTLPPIRALEAYQQPLDAHLRHLDDLPGVKSPTPEVESVREMYEREVREDELLLSRARAGPSRSHPHSAPLRLPTSIVHAGSPTRSLSPIDLSLRPLRPLSPSPDFPATVPLPIAAKARAAAKRSTAAAPLRITTQLNNDWMNVSPASKTTSPTTFYVKKKVGAASARRFMVVYWNEARKAHRVFWIEDTPSWPEWSVSEATGAFAKLLGDAEVDHLHPKFKTWAAIRLTFVHAVTSECVIMLRKRDIECHELDATLRIFYPNDNNTIHIRKNLRAERTDVRNLYKSRSKAKRVVQETDSDSDVQIIEVRKRIKREDDDELPYRQQPRRRIDCIDINDTDDDSSTPALTTSSLPSPLQSSSSLPSPLPLSSESPMLRTPVIRWPTGVHVVDMVKGFKLMDSLASTGLSREDRFKCAFNEPYRQSTVTDQRAIYRAATPTEIKHGIDAGWSKEGLWSVWRKSLASA</sequence>
<dbReference type="EMBL" id="JARJCW010000151">
    <property type="protein sequence ID" value="KAJ7190362.1"/>
    <property type="molecule type" value="Genomic_DNA"/>
</dbReference>
<feature type="compositionally biased region" description="Low complexity" evidence="1">
    <location>
        <begin position="516"/>
        <end position="543"/>
    </location>
</feature>
<name>A0AAD6UQ05_9AGAR</name>
<evidence type="ECO:0000256" key="1">
    <source>
        <dbReference type="SAM" id="MobiDB-lite"/>
    </source>
</evidence>
<evidence type="ECO:0000313" key="3">
    <source>
        <dbReference type="Proteomes" id="UP001219525"/>
    </source>
</evidence>
<proteinExistence type="predicted"/>
<feature type="region of interest" description="Disordered" evidence="1">
    <location>
        <begin position="504"/>
        <end position="543"/>
    </location>
</feature>
<dbReference type="AlphaFoldDB" id="A0AAD6UQ05"/>
<organism evidence="2 3">
    <name type="scientific">Mycena pura</name>
    <dbReference type="NCBI Taxonomy" id="153505"/>
    <lineage>
        <taxon>Eukaryota</taxon>
        <taxon>Fungi</taxon>
        <taxon>Dikarya</taxon>
        <taxon>Basidiomycota</taxon>
        <taxon>Agaricomycotina</taxon>
        <taxon>Agaricomycetes</taxon>
        <taxon>Agaricomycetidae</taxon>
        <taxon>Agaricales</taxon>
        <taxon>Marasmiineae</taxon>
        <taxon>Mycenaceae</taxon>
        <taxon>Mycena</taxon>
    </lineage>
</organism>
<evidence type="ECO:0000313" key="2">
    <source>
        <dbReference type="EMBL" id="KAJ7190362.1"/>
    </source>
</evidence>
<accession>A0AAD6UQ05</accession>